<dbReference type="OrthoDB" id="9896582at2"/>
<organism evidence="1 2">
    <name type="scientific">Dulcicalothrix desertica PCC 7102</name>
    <dbReference type="NCBI Taxonomy" id="232991"/>
    <lineage>
        <taxon>Bacteria</taxon>
        <taxon>Bacillati</taxon>
        <taxon>Cyanobacteriota</taxon>
        <taxon>Cyanophyceae</taxon>
        <taxon>Nostocales</taxon>
        <taxon>Calotrichaceae</taxon>
        <taxon>Dulcicalothrix</taxon>
    </lineage>
</organism>
<evidence type="ECO:0000313" key="2">
    <source>
        <dbReference type="Proteomes" id="UP000271624"/>
    </source>
</evidence>
<name>A0A3S1AQI8_9CYAN</name>
<reference evidence="1" key="1">
    <citation type="submission" date="2018-12" db="EMBL/GenBank/DDBJ databases">
        <authorList>
            <person name="Will S."/>
            <person name="Neumann-Schaal M."/>
            <person name="Henke P."/>
        </authorList>
    </citation>
    <scope>NUCLEOTIDE SEQUENCE</scope>
    <source>
        <strain evidence="1">PCC 7102</strain>
    </source>
</reference>
<dbReference type="RefSeq" id="WP_158632791.1">
    <property type="nucleotide sequence ID" value="NZ_RSCL01000003.1"/>
</dbReference>
<protein>
    <submittedName>
        <fullName evidence="1">Uncharacterized protein</fullName>
    </submittedName>
</protein>
<reference evidence="1" key="2">
    <citation type="journal article" date="2019" name="Genome Biol. Evol.">
        <title>Day and night: Metabolic profiles and evolutionary relationships of six axenic non-marine cyanobacteria.</title>
        <authorList>
            <person name="Will S.E."/>
            <person name="Henke P."/>
            <person name="Boedeker C."/>
            <person name="Huang S."/>
            <person name="Brinkmann H."/>
            <person name="Rohde M."/>
            <person name="Jarek M."/>
            <person name="Friedl T."/>
            <person name="Seufert S."/>
            <person name="Schumacher M."/>
            <person name="Overmann J."/>
            <person name="Neumann-Schaal M."/>
            <person name="Petersen J."/>
        </authorList>
    </citation>
    <scope>NUCLEOTIDE SEQUENCE [LARGE SCALE GENOMIC DNA]</scope>
    <source>
        <strain evidence="1">PCC 7102</strain>
    </source>
</reference>
<evidence type="ECO:0000313" key="1">
    <source>
        <dbReference type="EMBL" id="RUT08578.1"/>
    </source>
</evidence>
<proteinExistence type="predicted"/>
<gene>
    <name evidence="1" type="ORF">DSM106972_017460</name>
</gene>
<sequence length="53" mass="6217">MKNKTARSILLETAILYAKIKHLPREQVKFYIENIDTVDVENLTMIDKQLVNN</sequence>
<dbReference type="EMBL" id="RSCL01000003">
    <property type="protein sequence ID" value="RUT08578.1"/>
    <property type="molecule type" value="Genomic_DNA"/>
</dbReference>
<keyword evidence="2" id="KW-1185">Reference proteome</keyword>
<comment type="caution">
    <text evidence="1">The sequence shown here is derived from an EMBL/GenBank/DDBJ whole genome shotgun (WGS) entry which is preliminary data.</text>
</comment>
<dbReference type="Proteomes" id="UP000271624">
    <property type="component" value="Unassembled WGS sequence"/>
</dbReference>
<dbReference type="AlphaFoldDB" id="A0A3S1AQI8"/>
<accession>A0A3S1AQI8</accession>